<evidence type="ECO:0000313" key="3">
    <source>
        <dbReference type="Proteomes" id="UP000237000"/>
    </source>
</evidence>
<name>A0A2P5AVJ7_TREOI</name>
<protein>
    <submittedName>
        <fullName evidence="2">Uncharacterized protein</fullName>
    </submittedName>
</protein>
<keyword evidence="3" id="KW-1185">Reference proteome</keyword>
<dbReference type="InParanoid" id="A0A2P5AVJ7"/>
<proteinExistence type="predicted"/>
<accession>A0A2P5AVJ7</accession>
<dbReference type="AlphaFoldDB" id="A0A2P5AVJ7"/>
<feature type="region of interest" description="Disordered" evidence="1">
    <location>
        <begin position="17"/>
        <end position="143"/>
    </location>
</feature>
<dbReference type="EMBL" id="JXTC01000684">
    <property type="protein sequence ID" value="PON40559.1"/>
    <property type="molecule type" value="Genomic_DNA"/>
</dbReference>
<feature type="compositionally biased region" description="Pro residues" evidence="1">
    <location>
        <begin position="68"/>
        <end position="79"/>
    </location>
</feature>
<dbReference type="Proteomes" id="UP000237000">
    <property type="component" value="Unassembled WGS sequence"/>
</dbReference>
<gene>
    <name evidence="2" type="ORF">TorRG33x02_340050</name>
</gene>
<evidence type="ECO:0000256" key="1">
    <source>
        <dbReference type="SAM" id="MobiDB-lite"/>
    </source>
</evidence>
<reference evidence="3" key="1">
    <citation type="submission" date="2016-06" db="EMBL/GenBank/DDBJ databases">
        <title>Parallel loss of symbiosis genes in relatives of nitrogen-fixing non-legume Parasponia.</title>
        <authorList>
            <person name="Van Velzen R."/>
            <person name="Holmer R."/>
            <person name="Bu F."/>
            <person name="Rutten L."/>
            <person name="Van Zeijl A."/>
            <person name="Liu W."/>
            <person name="Santuari L."/>
            <person name="Cao Q."/>
            <person name="Sharma T."/>
            <person name="Shen D."/>
            <person name="Roswanjaya Y."/>
            <person name="Wardhani T."/>
            <person name="Kalhor M.S."/>
            <person name="Jansen J."/>
            <person name="Van den Hoogen J."/>
            <person name="Gungor B."/>
            <person name="Hartog M."/>
            <person name="Hontelez J."/>
            <person name="Verver J."/>
            <person name="Yang W.-C."/>
            <person name="Schijlen E."/>
            <person name="Repin R."/>
            <person name="Schilthuizen M."/>
            <person name="Schranz E."/>
            <person name="Heidstra R."/>
            <person name="Miyata K."/>
            <person name="Fedorova E."/>
            <person name="Kohlen W."/>
            <person name="Bisseling T."/>
            <person name="Smit S."/>
            <person name="Geurts R."/>
        </authorList>
    </citation>
    <scope>NUCLEOTIDE SEQUENCE [LARGE SCALE GENOMIC DNA]</scope>
    <source>
        <strain evidence="3">cv. RG33-2</strain>
    </source>
</reference>
<sequence>MEESLAAIREAVIPQIPSSSTASPHGLVLGMTSSGQWKERNHKNQTMKKSNRHQLSATSVLHVFPHRITPPPQPRPGTPPSLKRRAGGSLLQQFASKRAKSGATPPSQGESPRAQGPPLTSESTKAPYGEGVPPLASQESPAPLQLWQPLLTSLTFGHS</sequence>
<organism evidence="2 3">
    <name type="scientific">Trema orientale</name>
    <name type="common">Charcoal tree</name>
    <name type="synonym">Celtis orientalis</name>
    <dbReference type="NCBI Taxonomy" id="63057"/>
    <lineage>
        <taxon>Eukaryota</taxon>
        <taxon>Viridiplantae</taxon>
        <taxon>Streptophyta</taxon>
        <taxon>Embryophyta</taxon>
        <taxon>Tracheophyta</taxon>
        <taxon>Spermatophyta</taxon>
        <taxon>Magnoliopsida</taxon>
        <taxon>eudicotyledons</taxon>
        <taxon>Gunneridae</taxon>
        <taxon>Pentapetalae</taxon>
        <taxon>rosids</taxon>
        <taxon>fabids</taxon>
        <taxon>Rosales</taxon>
        <taxon>Cannabaceae</taxon>
        <taxon>Trema</taxon>
    </lineage>
</organism>
<evidence type="ECO:0000313" key="2">
    <source>
        <dbReference type="EMBL" id="PON40559.1"/>
    </source>
</evidence>
<feature type="compositionally biased region" description="Basic residues" evidence="1">
    <location>
        <begin position="40"/>
        <end position="52"/>
    </location>
</feature>
<comment type="caution">
    <text evidence="2">The sequence shown here is derived from an EMBL/GenBank/DDBJ whole genome shotgun (WGS) entry which is preliminary data.</text>
</comment>